<dbReference type="Gene3D" id="2.30.130.40">
    <property type="entry name" value="LON domain-like"/>
    <property type="match status" value="1"/>
</dbReference>
<dbReference type="InterPro" id="IPR020568">
    <property type="entry name" value="Ribosomal_Su5_D2-typ_SF"/>
</dbReference>
<dbReference type="FunFam" id="3.40.50.300:FF:000382">
    <property type="entry name" value="Lon protease homolog 2, peroxisomal"/>
    <property type="match status" value="1"/>
</dbReference>
<proteinExistence type="evidence at transcript level"/>
<evidence type="ECO:0000259" key="15">
    <source>
        <dbReference type="PROSITE" id="PS51786"/>
    </source>
</evidence>
<evidence type="ECO:0000256" key="10">
    <source>
        <dbReference type="PIRNR" id="PIRNR001174"/>
    </source>
</evidence>
<dbReference type="GO" id="GO:0034605">
    <property type="term" value="P:cellular response to heat"/>
    <property type="evidence" value="ECO:0007669"/>
    <property type="project" value="UniProtKB-UniRule"/>
</dbReference>
<dbReference type="HAMAP" id="MF_01973">
    <property type="entry name" value="lon_bact"/>
    <property type="match status" value="1"/>
</dbReference>
<feature type="coiled-coil region" evidence="14">
    <location>
        <begin position="199"/>
        <end position="236"/>
    </location>
</feature>
<evidence type="ECO:0000313" key="18">
    <source>
        <dbReference type="Proteomes" id="UP000199446"/>
    </source>
</evidence>
<dbReference type="Proteomes" id="UP000199446">
    <property type="component" value="Unassembled WGS sequence"/>
</dbReference>
<dbReference type="GO" id="GO:0004252">
    <property type="term" value="F:serine-type endopeptidase activity"/>
    <property type="evidence" value="ECO:0007669"/>
    <property type="project" value="UniProtKB-UniRule"/>
</dbReference>
<accession>A0A1G7H4E6</accession>
<comment type="subunit">
    <text evidence="9 10">Homohexamer. Organized in a ring with a central cavity.</text>
</comment>
<evidence type="ECO:0000256" key="1">
    <source>
        <dbReference type="ARBA" id="ARBA00004496"/>
    </source>
</evidence>
<dbReference type="SUPFAM" id="SSF54211">
    <property type="entry name" value="Ribosomal protein S5 domain 2-like"/>
    <property type="match status" value="1"/>
</dbReference>
<dbReference type="PANTHER" id="PTHR10046">
    <property type="entry name" value="ATP DEPENDENT LON PROTEASE FAMILY MEMBER"/>
    <property type="match status" value="1"/>
</dbReference>
<evidence type="ECO:0000256" key="8">
    <source>
        <dbReference type="ARBA" id="ARBA00023016"/>
    </source>
</evidence>
<dbReference type="EC" id="3.4.21.53" evidence="9 10"/>
<keyword evidence="14" id="KW-0175">Coiled coil</keyword>
<evidence type="ECO:0000256" key="3">
    <source>
        <dbReference type="ARBA" id="ARBA00022670"/>
    </source>
</evidence>
<keyword evidence="2 9" id="KW-0963">Cytoplasm</keyword>
<dbReference type="AlphaFoldDB" id="A0A1G7H4E6"/>
<dbReference type="FunFam" id="1.20.5.5270:FF:000002">
    <property type="entry name" value="Lon protease homolog"/>
    <property type="match status" value="1"/>
</dbReference>
<dbReference type="STRING" id="482827.SAMN04488243_11738"/>
<dbReference type="GO" id="GO:0016887">
    <property type="term" value="F:ATP hydrolysis activity"/>
    <property type="evidence" value="ECO:0007669"/>
    <property type="project" value="UniProtKB-UniRule"/>
</dbReference>
<comment type="similarity">
    <text evidence="9 10 13">Belongs to the peptidase S16 family.</text>
</comment>
<evidence type="ECO:0000256" key="7">
    <source>
        <dbReference type="ARBA" id="ARBA00022840"/>
    </source>
</evidence>
<dbReference type="InterPro" id="IPR008269">
    <property type="entry name" value="Lon_proteolytic"/>
</dbReference>
<evidence type="ECO:0000256" key="14">
    <source>
        <dbReference type="SAM" id="Coils"/>
    </source>
</evidence>
<sequence length="819" mass="92108">MDPKETSQEERRNAMLPETLPVCPVRGSVIYPTMVMPIDAGRPISIRAIDEALARERVLLIVSQKDKEVETPKPSDLYEVGTACNILKMRKNPDGSVQVLVQAFARVRVKEWLDLGDHLEARGEVLPDEPGDALTVKALVREVKDKFQALLKEGKYLPPEVAQFILNLEDPSQLADYIAFHMDFRLEDKQKVLETANVAERLKAVLVLLEGELALIETQRRIQQQVKEEIDRNQREYYLREQMKAIQRELHGEEGEQEVEEFRRKVEALDLPPVVRQEVERELNRFARMHPDSAEASVIRTYLDWIVNLPWNKRTEDNLDLNRAKEILERDHYGLEKVKDRVLEFLAVRKLKAERAKRGEIPAEEVNKGPILLFVGPPGVGKTSIAKSIAEALGRKYVRISLGGVRDESDIRGHRRTYIGAMPGRIIQGLRQAGTKNPVFLLDEVDKLGISYQGDPAAALLEVLDPAQNKEFVDHYLGVPFDLSEVMFICTANFPQNIPAPLMDRMEAIEFTSYIEQEKLEIAKRYLLPRQMRETGLAEGQVVVTEAALMRLITHYTREAGVRQLEREIGALLRKAARQILEEGKKRVRITEKDLERYLGPPRFLPETEARHPQVGVATGMYYTPVGGDIMFVEVSVMPGKGNLILTGQLGDVMKESARAALSYAKKNAQRFGIPLDRFEKSDIHIHVPAGAIPKEGPSAGVAIVSALVSALTEVPVRHDIAMTGEITLTGRVLPIGGVKEKVLGARRAGIREVILPKPNEPDLSDIPRPLRQNMTFHFVEHLDGVLDLALVGGLKALETRAQKKRPARKGKRELVAHA</sequence>
<comment type="subcellular location">
    <subcellularLocation>
        <location evidence="1 9 10">Cytoplasm</location>
    </subcellularLocation>
</comment>
<dbReference type="Pfam" id="PF02190">
    <property type="entry name" value="LON_substr_bdg"/>
    <property type="match status" value="1"/>
</dbReference>
<dbReference type="GO" id="GO:0005524">
    <property type="term" value="F:ATP binding"/>
    <property type="evidence" value="ECO:0007669"/>
    <property type="project" value="UniProtKB-UniRule"/>
</dbReference>
<keyword evidence="5 9" id="KW-0378">Hydrolase</keyword>
<evidence type="ECO:0000313" key="17">
    <source>
        <dbReference type="EMBL" id="SDE95009.1"/>
    </source>
</evidence>
<dbReference type="PRINTS" id="PR00830">
    <property type="entry name" value="ENDOLAPTASE"/>
</dbReference>
<evidence type="ECO:0000256" key="5">
    <source>
        <dbReference type="ARBA" id="ARBA00022801"/>
    </source>
</evidence>
<dbReference type="GO" id="GO:0043565">
    <property type="term" value="F:sequence-specific DNA binding"/>
    <property type="evidence" value="ECO:0007669"/>
    <property type="project" value="UniProtKB-UniRule"/>
</dbReference>
<dbReference type="CDD" id="cd19500">
    <property type="entry name" value="RecA-like_Lon"/>
    <property type="match status" value="1"/>
</dbReference>
<dbReference type="Pfam" id="PF05362">
    <property type="entry name" value="Lon_C"/>
    <property type="match status" value="1"/>
</dbReference>
<gene>
    <name evidence="9" type="primary">lon</name>
    <name evidence="17" type="ORF">SAMN04488243_11738</name>
</gene>
<evidence type="ECO:0000259" key="16">
    <source>
        <dbReference type="PROSITE" id="PS51787"/>
    </source>
</evidence>
<dbReference type="Gene3D" id="1.10.8.60">
    <property type="match status" value="1"/>
</dbReference>
<dbReference type="InterPro" id="IPR054594">
    <property type="entry name" value="Lon_lid"/>
</dbReference>
<protein>
    <recommendedName>
        <fullName evidence="9 10">Lon protease</fullName>
        <ecNumber evidence="9 10">3.4.21.53</ecNumber>
    </recommendedName>
    <alternativeName>
        <fullName evidence="9">ATP-dependent protease La</fullName>
    </alternativeName>
</protein>
<keyword evidence="6 9" id="KW-0720">Serine protease</keyword>
<comment type="induction">
    <text evidence="9">By heat shock.</text>
</comment>
<dbReference type="InterPro" id="IPR027417">
    <property type="entry name" value="P-loop_NTPase"/>
</dbReference>
<dbReference type="PIRSF" id="PIRSF001174">
    <property type="entry name" value="Lon_proteas"/>
    <property type="match status" value="1"/>
</dbReference>
<dbReference type="InterPro" id="IPR027543">
    <property type="entry name" value="Lon_bac"/>
</dbReference>
<dbReference type="SMART" id="SM00464">
    <property type="entry name" value="LON"/>
    <property type="match status" value="1"/>
</dbReference>
<dbReference type="InterPro" id="IPR004815">
    <property type="entry name" value="Lon_bac/euk-typ"/>
</dbReference>
<comment type="function">
    <text evidence="9">ATP-dependent serine protease that mediates the selective degradation of mutant and abnormal proteins as well as certain short-lived regulatory proteins. Required for cellular homeostasis and for survival from DNA damage and developmental changes induced by stress. Degrades polypeptides processively to yield small peptide fragments that are 5 to 10 amino acids long. Binds to DNA in a double-stranded, site-specific manner.</text>
</comment>
<dbReference type="InterPro" id="IPR027065">
    <property type="entry name" value="Lon_Prtase"/>
</dbReference>
<keyword evidence="8 9" id="KW-0346">Stress response</keyword>
<dbReference type="InterPro" id="IPR014721">
    <property type="entry name" value="Ribsml_uS5_D2-typ_fold_subgr"/>
</dbReference>
<keyword evidence="4 9" id="KW-0547">Nucleotide-binding</keyword>
<feature type="domain" description="Lon N-terminal" evidence="16">
    <location>
        <begin position="20"/>
        <end position="213"/>
    </location>
</feature>
<name>A0A1G7H4E6_9DEIN</name>
<organism evidence="17 18">
    <name type="scientific">Thermus arciformis</name>
    <dbReference type="NCBI Taxonomy" id="482827"/>
    <lineage>
        <taxon>Bacteria</taxon>
        <taxon>Thermotogati</taxon>
        <taxon>Deinococcota</taxon>
        <taxon>Deinococci</taxon>
        <taxon>Thermales</taxon>
        <taxon>Thermaceae</taxon>
        <taxon>Thermus</taxon>
    </lineage>
</organism>
<dbReference type="Gene3D" id="3.30.230.10">
    <property type="match status" value="1"/>
</dbReference>
<feature type="active site" evidence="9 11">
    <location>
        <position position="699"/>
    </location>
</feature>
<dbReference type="Gene3D" id="1.20.5.5270">
    <property type="match status" value="1"/>
</dbReference>
<dbReference type="Gene3D" id="1.20.58.1480">
    <property type="match status" value="1"/>
</dbReference>
<keyword evidence="7 9" id="KW-0067">ATP-binding</keyword>
<feature type="binding site" evidence="9 12">
    <location>
        <begin position="376"/>
        <end position="383"/>
    </location>
    <ligand>
        <name>ATP</name>
        <dbReference type="ChEBI" id="CHEBI:30616"/>
    </ligand>
</feature>
<evidence type="ECO:0000256" key="11">
    <source>
        <dbReference type="PIRSR" id="PIRSR001174-1"/>
    </source>
</evidence>
<dbReference type="GO" id="GO:0004176">
    <property type="term" value="F:ATP-dependent peptidase activity"/>
    <property type="evidence" value="ECO:0007669"/>
    <property type="project" value="UniProtKB-UniRule"/>
</dbReference>
<dbReference type="NCBIfam" id="TIGR00763">
    <property type="entry name" value="lon"/>
    <property type="match status" value="1"/>
</dbReference>
<dbReference type="Pfam" id="PF00004">
    <property type="entry name" value="AAA"/>
    <property type="match status" value="1"/>
</dbReference>
<dbReference type="InterPro" id="IPR003111">
    <property type="entry name" value="Lon_prtase_N"/>
</dbReference>
<dbReference type="Gene3D" id="3.40.50.300">
    <property type="entry name" value="P-loop containing nucleotide triphosphate hydrolases"/>
    <property type="match status" value="1"/>
</dbReference>
<dbReference type="SUPFAM" id="SSF88697">
    <property type="entry name" value="PUA domain-like"/>
    <property type="match status" value="1"/>
</dbReference>
<dbReference type="GO" id="GO:0005737">
    <property type="term" value="C:cytoplasm"/>
    <property type="evidence" value="ECO:0007669"/>
    <property type="project" value="UniProtKB-SubCell"/>
</dbReference>
<keyword evidence="3 9" id="KW-0645">Protease</keyword>
<dbReference type="GO" id="GO:0006515">
    <property type="term" value="P:protein quality control for misfolded or incompletely synthesized proteins"/>
    <property type="evidence" value="ECO:0007669"/>
    <property type="project" value="UniProtKB-UniRule"/>
</dbReference>
<dbReference type="Pfam" id="PF22667">
    <property type="entry name" value="Lon_lid"/>
    <property type="match status" value="1"/>
</dbReference>
<feature type="domain" description="Lon proteolytic" evidence="15">
    <location>
        <begin position="612"/>
        <end position="793"/>
    </location>
</feature>
<keyword evidence="18" id="KW-1185">Reference proteome</keyword>
<dbReference type="SMART" id="SM00382">
    <property type="entry name" value="AAA"/>
    <property type="match status" value="1"/>
</dbReference>
<dbReference type="PROSITE" id="PS51786">
    <property type="entry name" value="LON_PROTEOLYTIC"/>
    <property type="match status" value="1"/>
</dbReference>
<comment type="catalytic activity">
    <reaction evidence="9 10 13">
        <text>Hydrolysis of proteins in presence of ATP.</text>
        <dbReference type="EC" id="3.4.21.53"/>
    </reaction>
</comment>
<evidence type="ECO:0000256" key="2">
    <source>
        <dbReference type="ARBA" id="ARBA00022490"/>
    </source>
</evidence>
<dbReference type="InterPro" id="IPR003593">
    <property type="entry name" value="AAA+_ATPase"/>
</dbReference>
<dbReference type="SUPFAM" id="SSF52540">
    <property type="entry name" value="P-loop containing nucleoside triphosphate hydrolases"/>
    <property type="match status" value="1"/>
</dbReference>
<evidence type="ECO:0000256" key="6">
    <source>
        <dbReference type="ARBA" id="ARBA00022825"/>
    </source>
</evidence>
<dbReference type="InterPro" id="IPR015947">
    <property type="entry name" value="PUA-like_sf"/>
</dbReference>
<evidence type="ECO:0000256" key="9">
    <source>
        <dbReference type="HAMAP-Rule" id="MF_01973"/>
    </source>
</evidence>
<evidence type="ECO:0000256" key="13">
    <source>
        <dbReference type="PROSITE-ProRule" id="PRU01122"/>
    </source>
</evidence>
<dbReference type="PROSITE" id="PS51787">
    <property type="entry name" value="LON_N"/>
    <property type="match status" value="1"/>
</dbReference>
<feature type="active site" evidence="9 11">
    <location>
        <position position="742"/>
    </location>
</feature>
<evidence type="ECO:0000256" key="4">
    <source>
        <dbReference type="ARBA" id="ARBA00022741"/>
    </source>
</evidence>
<dbReference type="InterPro" id="IPR003959">
    <property type="entry name" value="ATPase_AAA_core"/>
</dbReference>
<dbReference type="EMBL" id="FNBC01000017">
    <property type="protein sequence ID" value="SDE95009.1"/>
    <property type="molecule type" value="Genomic_DNA"/>
</dbReference>
<evidence type="ECO:0000256" key="12">
    <source>
        <dbReference type="PIRSR" id="PIRSR001174-2"/>
    </source>
</evidence>
<reference evidence="18" key="1">
    <citation type="submission" date="2016-10" db="EMBL/GenBank/DDBJ databases">
        <authorList>
            <person name="Varghese N."/>
            <person name="Submissions S."/>
        </authorList>
    </citation>
    <scope>NUCLEOTIDE SEQUENCE [LARGE SCALE GENOMIC DNA]</scope>
    <source>
        <strain evidence="18">CGMCC 1.6992</strain>
    </source>
</reference>
<dbReference type="InterPro" id="IPR046336">
    <property type="entry name" value="Lon_prtase_N_sf"/>
</dbReference>